<dbReference type="InterPro" id="IPR013783">
    <property type="entry name" value="Ig-like_fold"/>
</dbReference>
<dbReference type="InterPro" id="IPR000601">
    <property type="entry name" value="PKD_dom"/>
</dbReference>
<gene>
    <name evidence="3" type="ORF">SAMN05660733_07652</name>
</gene>
<reference evidence="4" key="1">
    <citation type="submission" date="2017-04" db="EMBL/GenBank/DDBJ databases">
        <authorList>
            <person name="Varghese N."/>
            <person name="Submissions S."/>
        </authorList>
    </citation>
    <scope>NUCLEOTIDE SEQUENCE [LARGE SCALE GENOMIC DNA]</scope>
    <source>
        <strain evidence="4">DSM 44073</strain>
    </source>
</reference>
<dbReference type="InterPro" id="IPR022409">
    <property type="entry name" value="PKD/Chitinase_dom"/>
</dbReference>
<dbReference type="RefSeq" id="WP_084402198.1">
    <property type="nucleotide sequence ID" value="NZ_FWYC01000021.1"/>
</dbReference>
<dbReference type="AlphaFoldDB" id="A0A1W2FQD1"/>
<dbReference type="GO" id="GO:0005975">
    <property type="term" value="P:carbohydrate metabolic process"/>
    <property type="evidence" value="ECO:0007669"/>
    <property type="project" value="UniProtKB-ARBA"/>
</dbReference>
<organism evidence="3 4">
    <name type="scientific">Lentzea albidocapillata</name>
    <dbReference type="NCBI Taxonomy" id="40571"/>
    <lineage>
        <taxon>Bacteria</taxon>
        <taxon>Bacillati</taxon>
        <taxon>Actinomycetota</taxon>
        <taxon>Actinomycetes</taxon>
        <taxon>Pseudonocardiales</taxon>
        <taxon>Pseudonocardiaceae</taxon>
        <taxon>Lentzea</taxon>
    </lineage>
</organism>
<feature type="chain" id="PRO_5013139740" evidence="1">
    <location>
        <begin position="26"/>
        <end position="486"/>
    </location>
</feature>
<keyword evidence="1" id="KW-0732">Signal</keyword>
<feature type="domain" description="PKD" evidence="2">
    <location>
        <begin position="313"/>
        <end position="368"/>
    </location>
</feature>
<dbReference type="EMBL" id="FWYC01000021">
    <property type="protein sequence ID" value="SMD24179.1"/>
    <property type="molecule type" value="Genomic_DNA"/>
</dbReference>
<evidence type="ECO:0000313" key="3">
    <source>
        <dbReference type="EMBL" id="SMD24179.1"/>
    </source>
</evidence>
<keyword evidence="4" id="KW-1185">Reference proteome</keyword>
<dbReference type="Gene3D" id="2.60.40.10">
    <property type="entry name" value="Immunoglobulins"/>
    <property type="match status" value="1"/>
</dbReference>
<feature type="signal peptide" evidence="1">
    <location>
        <begin position="1"/>
        <end position="25"/>
    </location>
</feature>
<evidence type="ECO:0000256" key="1">
    <source>
        <dbReference type="SAM" id="SignalP"/>
    </source>
</evidence>
<dbReference type="eggNOG" id="COG3291">
    <property type="taxonomic scope" value="Bacteria"/>
</dbReference>
<name>A0A1W2FQD1_9PSEU</name>
<dbReference type="Pfam" id="PF18911">
    <property type="entry name" value="PKD_4"/>
    <property type="match status" value="1"/>
</dbReference>
<dbReference type="PROSITE" id="PS50093">
    <property type="entry name" value="PKD"/>
    <property type="match status" value="1"/>
</dbReference>
<dbReference type="OrthoDB" id="5241464at2"/>
<proteinExistence type="predicted"/>
<dbReference type="Proteomes" id="UP000192840">
    <property type="component" value="Unassembled WGS sequence"/>
</dbReference>
<evidence type="ECO:0000313" key="4">
    <source>
        <dbReference type="Proteomes" id="UP000192840"/>
    </source>
</evidence>
<dbReference type="CDD" id="cd00146">
    <property type="entry name" value="PKD"/>
    <property type="match status" value="1"/>
</dbReference>
<evidence type="ECO:0000259" key="2">
    <source>
        <dbReference type="PROSITE" id="PS50093"/>
    </source>
</evidence>
<dbReference type="SUPFAM" id="SSF49299">
    <property type="entry name" value="PKD domain"/>
    <property type="match status" value="1"/>
</dbReference>
<dbReference type="InterPro" id="IPR035986">
    <property type="entry name" value="PKD_dom_sf"/>
</dbReference>
<sequence>MPSARSLAVAAAVLVGVLVPGVAHAAPPSNDDFSTSTQVTALPFSDDQDLTGATRAPDDPSWCQTSIERSVWYSYTPTEDVILRATTAGSSQNMIMSANTGLRGELRGVDEACSTGASSPITFRAKAGTTYHFIAGYYGGTLKFALDTVAPAPNDHFAQAQPVTLPFTAQPDVTVASFEADEPESTCVYEEQRPSVWYAYTAPAEALSVVPKVQGSTAAVTVYTGSDIAGLTQVTCADGNVSQRAVFRTTPGTTYYLRFTAAHRNYQPISVSLTEAPPLQPYMGVSGNGNTVYSDVVFHPGSNNSIDGELTSEWNFGDGTTLPAQKGSVSHRYQADGTYQVTMKATSADGRTATVTGQVKIETHDVGITKFVVPASARAGQSKPITVHVANTRYLEKTTVTLYRSDGSSWDEVGKLTLDVAAHPTRKVQFPFSYTFTPEDAAMGKVAFRAVASLQYPAQDARMLDNEVISIATTVHPAAVTNSAMN</sequence>
<dbReference type="STRING" id="40571.SAMN05660733_07652"/>
<dbReference type="SMART" id="SM00089">
    <property type="entry name" value="PKD"/>
    <property type="match status" value="1"/>
</dbReference>
<protein>
    <submittedName>
        <fullName evidence="3">PKD domain-containing protein</fullName>
    </submittedName>
</protein>
<accession>A0A1W2FQD1</accession>